<gene>
    <name evidence="5" type="ORF">HDID_LOCUS836</name>
</gene>
<organism evidence="7">
    <name type="scientific">Hymenolepis diminuta</name>
    <name type="common">Rat tapeworm</name>
    <dbReference type="NCBI Taxonomy" id="6216"/>
    <lineage>
        <taxon>Eukaryota</taxon>
        <taxon>Metazoa</taxon>
        <taxon>Spiralia</taxon>
        <taxon>Lophotrochozoa</taxon>
        <taxon>Platyhelminthes</taxon>
        <taxon>Cestoda</taxon>
        <taxon>Eucestoda</taxon>
        <taxon>Cyclophyllidea</taxon>
        <taxon>Hymenolepididae</taxon>
        <taxon>Hymenolepis</taxon>
    </lineage>
</organism>
<dbReference type="InterPro" id="IPR037291">
    <property type="entry name" value="DUF4139"/>
</dbReference>
<reference evidence="5 6" key="2">
    <citation type="submission" date="2018-11" db="EMBL/GenBank/DDBJ databases">
        <authorList>
            <consortium name="Pathogen Informatics"/>
        </authorList>
    </citation>
    <scope>NUCLEOTIDE SEQUENCE [LARGE SCALE GENOMIC DNA]</scope>
</reference>
<dbReference type="OrthoDB" id="10068793at2759"/>
<evidence type="ECO:0000259" key="4">
    <source>
        <dbReference type="Pfam" id="PF13600"/>
    </source>
</evidence>
<evidence type="ECO:0000259" key="3">
    <source>
        <dbReference type="Pfam" id="PF13598"/>
    </source>
</evidence>
<evidence type="ECO:0000256" key="2">
    <source>
        <dbReference type="SAM" id="MobiDB-lite"/>
    </source>
</evidence>
<feature type="compositionally biased region" description="Polar residues" evidence="2">
    <location>
        <begin position="923"/>
        <end position="938"/>
    </location>
</feature>
<dbReference type="Pfam" id="PF13600">
    <property type="entry name" value="DUF4140"/>
    <property type="match status" value="1"/>
</dbReference>
<feature type="region of interest" description="Disordered" evidence="2">
    <location>
        <begin position="673"/>
        <end position="724"/>
    </location>
</feature>
<proteinExistence type="predicted"/>
<feature type="region of interest" description="Disordered" evidence="2">
    <location>
        <begin position="223"/>
        <end position="244"/>
    </location>
</feature>
<feature type="domain" description="DUF4140" evidence="4">
    <location>
        <begin position="553"/>
        <end position="654"/>
    </location>
</feature>
<dbReference type="InterPro" id="IPR011935">
    <property type="entry name" value="CHP02231"/>
</dbReference>
<sequence length="1347" mass="151034">MDLAGEKAKVSKPVIERFPISRLRKHQFSPCQEVKIMFTQSILDFSQDFVDPPVVPKDDLLYLQKELEEHLNKAENAAYSDEDHHEELNGGDIAKNNKAFSESISSEQADSPTPSVEEDCLPPVPPLEKSHISVHEEGEEEFQEHNFPEIPHKELSISEFTPESYHEEVPLVKDSHKEVSIFESTSEPYHEEIPVFEYSHQEEAPQQLESETHEELNEEKFEYFKQERQEPNTESFESEKREISEEEFGLEEHFEAHQKTFPSGEYKFEHQEPELEQPQEEPKYQESFEAQAHQESFEPDPQHFTHELPVGQPPTSLPLPELLHANEEIEQTDHILESPVGHMETLEDTGLINNAHLNLVGGTDQFAAEKHEATPLHFAEGDGAGEATIGGFEQEVPLSSREHILEGDRHVADTFGVVISEHQLPPQQPVMKAAEPVIEETKPTFEEIKRDLEKKNIVGSLQGQPPQTQQRAGLSDTESNQGGSYSGRNLGSHMNGNEVSSYTPHRPPSGQMGSTDNTMNRAGGSREGRGNAPAGIAQVRQTLALPDLQLSHVTVYTDRAELVRTITPVFKAGEIVEMLFENVSSAIDKDSIRVELRGAATILDVAYNARTVPHLEETWVQKIWDLQTELRQCHRQIEALNGRLSRLEKQRSVLDTFADGMTRKTEEEVFAAALPQQPPPPPQHDRKHDKHSKKSQEDNYAATLAKRSMSERRSRRFSRNPNYGSLQNMEGDWEHGQLNNQANPYDPSHMDTLQRFLTMYEDQAERLDSSLLSSKEELDRNRDRAEQIEKELAVLEKRQDDNLVREISILIEPREDGPVDMLITYVVGRCLWKPAYDIRLFNSDGSMKIIYYGLVQQATGEDWEPRRMTLSTAQPSSEGLCPTLGLQRLHYKQTALSASSSLSRPPRPVSAASRCKTPRPLPNAQNAHTTHNENGSHTQEVRSPKNAHALAGEHPLSNPPSFPHSEGFHLRQALMGSKRQKKSGKYDASPAAAHRTPPIPPQSPPMDRMYPPPNATYIPEQDVAIVGNYLVATLPRSRTSSMSQDSTRLRRSNSRSRASIFDESPRIGSTPMGTLQRAPSYETGGGTLRGSSISRAASRQALGTSLFLNAAPPSELQNAPVGKAAPASVPSVATVIFEVPRPPALVPCNEEEVRVTVGLIDLQPTYDYVTVPKRSLSAFLKAHVKNSSNFYILPGQTNIYSDNTFIGKSELGAVAPGEDLSCDLGAESGIEVVYRPMFKSKENASGQKATVSFKQVIDVRNTFQRPVRVMVVDQLPSSGEDKIKVSLIEPNIKNPEKYDRKKPIRMNKNHNIEWDLDLHAGETKEVVLRYNVEYPAVEELEVSVAEE</sequence>
<dbReference type="InterPro" id="IPR025554">
    <property type="entry name" value="DUF4140"/>
</dbReference>
<feature type="region of interest" description="Disordered" evidence="2">
    <location>
        <begin position="976"/>
        <end position="1012"/>
    </location>
</feature>
<feature type="compositionally biased region" description="Basic and acidic residues" evidence="2">
    <location>
        <begin position="223"/>
        <end position="243"/>
    </location>
</feature>
<feature type="compositionally biased region" description="Pro residues" evidence="2">
    <location>
        <begin position="997"/>
        <end position="1012"/>
    </location>
</feature>
<dbReference type="NCBIfam" id="TIGR02231">
    <property type="entry name" value="mucoidy inhibitor MuiA family protein"/>
    <property type="match status" value="1"/>
</dbReference>
<dbReference type="EMBL" id="UYSG01000125">
    <property type="protein sequence ID" value="VDL18297.1"/>
    <property type="molecule type" value="Genomic_DNA"/>
</dbReference>
<feature type="coiled-coil region" evidence="1">
    <location>
        <begin position="771"/>
        <end position="798"/>
    </location>
</feature>
<reference evidence="7" key="1">
    <citation type="submission" date="2016-04" db="UniProtKB">
        <authorList>
            <consortium name="WormBaseParasite"/>
        </authorList>
    </citation>
    <scope>IDENTIFICATION</scope>
</reference>
<feature type="region of interest" description="Disordered" evidence="2">
    <location>
        <begin position="1036"/>
        <end position="1091"/>
    </location>
</feature>
<protein>
    <submittedName>
        <fullName evidence="7">Cardiomyopathy-associated protein 5</fullName>
    </submittedName>
</protein>
<evidence type="ECO:0000256" key="1">
    <source>
        <dbReference type="SAM" id="Coils"/>
    </source>
</evidence>
<feature type="compositionally biased region" description="Polar residues" evidence="2">
    <location>
        <begin position="1036"/>
        <end position="1045"/>
    </location>
</feature>
<dbReference type="PANTHER" id="PTHR31005:SF8">
    <property type="entry name" value="DUF4139 DOMAIN-CONTAINING PROTEIN"/>
    <property type="match status" value="1"/>
</dbReference>
<evidence type="ECO:0000313" key="6">
    <source>
        <dbReference type="Proteomes" id="UP000274504"/>
    </source>
</evidence>
<keyword evidence="1" id="KW-0175">Coiled coil</keyword>
<feature type="compositionally biased region" description="Polar residues" evidence="2">
    <location>
        <begin position="511"/>
        <end position="520"/>
    </location>
</feature>
<dbReference type="Pfam" id="PF13598">
    <property type="entry name" value="DUF4139"/>
    <property type="match status" value="1"/>
</dbReference>
<evidence type="ECO:0000313" key="7">
    <source>
        <dbReference type="WBParaSite" id="HDID_0000083501-mRNA-1"/>
    </source>
</evidence>
<feature type="region of interest" description="Disordered" evidence="2">
    <location>
        <begin position="456"/>
        <end position="532"/>
    </location>
</feature>
<feature type="compositionally biased region" description="Low complexity" evidence="2">
    <location>
        <begin position="896"/>
        <end position="914"/>
    </location>
</feature>
<dbReference type="Proteomes" id="UP000274504">
    <property type="component" value="Unassembled WGS sequence"/>
</dbReference>
<dbReference type="STRING" id="6216.A0A158QC19"/>
<accession>A0A158QC19</accession>
<dbReference type="PANTHER" id="PTHR31005">
    <property type="entry name" value="DUF4139 DOMAIN-CONTAINING PROTEIN"/>
    <property type="match status" value="1"/>
</dbReference>
<feature type="domain" description="DUF4139" evidence="3">
    <location>
        <begin position="823"/>
        <end position="1335"/>
    </location>
</feature>
<feature type="region of interest" description="Disordered" evidence="2">
    <location>
        <begin position="896"/>
        <end position="945"/>
    </location>
</feature>
<dbReference type="WBParaSite" id="HDID_0000083501-mRNA-1">
    <property type="protein sequence ID" value="HDID_0000083501-mRNA-1"/>
    <property type="gene ID" value="HDID_0000083501"/>
</dbReference>
<evidence type="ECO:0000313" key="5">
    <source>
        <dbReference type="EMBL" id="VDL18297.1"/>
    </source>
</evidence>
<name>A0A158QC19_HYMDI</name>
<feature type="compositionally biased region" description="Polar residues" evidence="2">
    <location>
        <begin position="459"/>
        <end position="503"/>
    </location>
</feature>